<feature type="compositionally biased region" description="Polar residues" evidence="7">
    <location>
        <begin position="881"/>
        <end position="901"/>
    </location>
</feature>
<feature type="transmembrane region" description="Helical" evidence="8">
    <location>
        <begin position="12"/>
        <end position="31"/>
    </location>
</feature>
<accession>A0A9P0AEU9</accession>
<sequence>MLKVVGASWNQIRLSWWLLAGVAVLGLITVYCGGRPSAVADRNYAATVSWTLGSGYRCDYFGQNNAPDSIKKGVARAYYQSKMAETGFAVLEIETQKEYPDFVQAYAAGYLEGSLTWQLIYWHWQNTVQKTCTDREDFCETIRTALAKNTDYIRQRATRHHKTDPFWHQIKLFYDQLDGLMYGYLAGIRRARSRNVEELDFIDFLWINIASDLRDLEKKFNSSRDFNPSKPSLALAIVKLLPDDMSKFVLGHFSAGSYSGMLRVQKKYAFGYHRTGSPESALAPGRTLLFSSYPGSLHSQDDLYLIASDKGKKLFVIGTAIQNFNTSLWDRTDLSNQIIVGPRILAANRLSVDGEMWSTMAARENSGTGNKQWLYLKPEKDKIRIWVTEMLPGISKSKEVTQILREKGFWISSNRPHFRELQSISEVAELSTDNSTREALDGSVPVPELRDVNPAADTLIQGQANVSDLTSLMTMLRNPDVSIVGRSDLLGVRDSALFYSLLRQLHPEEKEHLANDTLTLINSLPTNASNETSSTSNLTHVIDTSANLTLKNLEPALAANLVKSIVGYDLMNTTDDLRDVANLTKESHESSDTASLLKIILGPTGANSRDPIDRASNKAVIGENSTMSNPESASAGDQRGMKDDSEERVILSRKDPAQNELDSEWTYEKTSNVSEAQLNIQIKGTQTKVNGSSEEIFENGNDGTSPTGEISDKNHEVKQVSNKTSDLRIEPREQGSNILDDSSGESRVNKNEEKVRTDKPVDDNAGNAHQNVAVPTIQPPKPRRPKVTDSLELSREIHDILDRAMRTNKEVSDRSRIPAENDDISARLNPEAQEWLVKLVGSSEQIDSVSIEKDLRKRNIKSKPQIPEPQGSRSRDDGSDESLNNGNKSEPTISSTGRNNQSDSSGMEDSDDEETMQIDSNDEDSRSDSEQTVDLSLQVSGRLALMLGGGAMDDVGSNVDYNGLIDTKVVSSEFDFRVAAGPPWAPDRVVEPFSWSTSFIRNTPHIGQVDTWDYDFAPLRWAWPVNFNETSA</sequence>
<gene>
    <name evidence="9" type="ORF">BEMITA_LOCUS9030</name>
</gene>
<dbReference type="Gene3D" id="3.60.60.30">
    <property type="match status" value="1"/>
</dbReference>
<feature type="compositionally biased region" description="Basic and acidic residues" evidence="7">
    <location>
        <begin position="747"/>
        <end position="762"/>
    </location>
</feature>
<feature type="region of interest" description="Disordered" evidence="7">
    <location>
        <begin position="805"/>
        <end position="825"/>
    </location>
</feature>
<organism evidence="9 10">
    <name type="scientific">Bemisia tabaci</name>
    <name type="common">Sweetpotato whitefly</name>
    <name type="synonym">Aleurodes tabaci</name>
    <dbReference type="NCBI Taxonomy" id="7038"/>
    <lineage>
        <taxon>Eukaryota</taxon>
        <taxon>Metazoa</taxon>
        <taxon>Ecdysozoa</taxon>
        <taxon>Arthropoda</taxon>
        <taxon>Hexapoda</taxon>
        <taxon>Insecta</taxon>
        <taxon>Pterygota</taxon>
        <taxon>Neoptera</taxon>
        <taxon>Paraneoptera</taxon>
        <taxon>Hemiptera</taxon>
        <taxon>Sternorrhyncha</taxon>
        <taxon>Aleyrodoidea</taxon>
        <taxon>Aleyrodidae</taxon>
        <taxon>Aleyrodinae</taxon>
        <taxon>Bemisia</taxon>
    </lineage>
</organism>
<feature type="compositionally biased region" description="Basic and acidic residues" evidence="7">
    <location>
        <begin position="805"/>
        <end position="819"/>
    </location>
</feature>
<keyword evidence="8" id="KW-0812">Transmembrane</keyword>
<feature type="compositionally biased region" description="Polar residues" evidence="7">
    <location>
        <begin position="623"/>
        <end position="632"/>
    </location>
</feature>
<feature type="region of interest" description="Disordered" evidence="7">
    <location>
        <begin position="857"/>
        <end position="934"/>
    </location>
</feature>
<keyword evidence="3" id="KW-0378">Hydrolase</keyword>
<keyword evidence="6" id="KW-0325">Glycoprotein</keyword>
<dbReference type="Proteomes" id="UP001152759">
    <property type="component" value="Chromosome 5"/>
</dbReference>
<reference evidence="9" key="1">
    <citation type="submission" date="2021-12" db="EMBL/GenBank/DDBJ databases">
        <authorList>
            <person name="King R."/>
        </authorList>
    </citation>
    <scope>NUCLEOTIDE SEQUENCE</scope>
</reference>
<proteinExistence type="inferred from homology"/>
<evidence type="ECO:0000256" key="1">
    <source>
        <dbReference type="ARBA" id="ARBA00007835"/>
    </source>
</evidence>
<comment type="similarity">
    <text evidence="1">Belongs to the phospholipase B-like family.</text>
</comment>
<keyword evidence="8" id="KW-1133">Transmembrane helix</keyword>
<dbReference type="InterPro" id="IPR043042">
    <property type="entry name" value="PLipase_B-like_dom3"/>
</dbReference>
<dbReference type="KEGG" id="btab:109037460"/>
<evidence type="ECO:0008006" key="11">
    <source>
        <dbReference type="Google" id="ProtNLM"/>
    </source>
</evidence>
<evidence type="ECO:0000256" key="3">
    <source>
        <dbReference type="ARBA" id="ARBA00022801"/>
    </source>
</evidence>
<evidence type="ECO:0000256" key="7">
    <source>
        <dbReference type="SAM" id="MobiDB-lite"/>
    </source>
</evidence>
<dbReference type="AlphaFoldDB" id="A0A9P0AEU9"/>
<dbReference type="PANTHER" id="PTHR12370">
    <property type="entry name" value="PHOSPHOLIPASE B-RELATED"/>
    <property type="match status" value="1"/>
</dbReference>
<keyword evidence="4" id="KW-0442">Lipid degradation</keyword>
<feature type="compositionally biased region" description="Basic and acidic residues" evidence="7">
    <location>
        <begin position="639"/>
        <end position="649"/>
    </location>
</feature>
<feature type="compositionally biased region" description="Acidic residues" evidence="7">
    <location>
        <begin position="906"/>
        <end position="922"/>
    </location>
</feature>
<evidence type="ECO:0000256" key="4">
    <source>
        <dbReference type="ARBA" id="ARBA00022963"/>
    </source>
</evidence>
<dbReference type="GO" id="GO:0004620">
    <property type="term" value="F:phospholipase activity"/>
    <property type="evidence" value="ECO:0007669"/>
    <property type="project" value="InterPro"/>
</dbReference>
<dbReference type="Pfam" id="PF04916">
    <property type="entry name" value="Phospholip_B"/>
    <property type="match status" value="1"/>
</dbReference>
<dbReference type="GO" id="GO:0005576">
    <property type="term" value="C:extracellular region"/>
    <property type="evidence" value="ECO:0007669"/>
    <property type="project" value="TreeGrafter"/>
</dbReference>
<feature type="region of interest" description="Disordered" evidence="7">
    <location>
        <begin position="619"/>
        <end position="649"/>
    </location>
</feature>
<keyword evidence="5" id="KW-0443">Lipid metabolism</keyword>
<keyword evidence="2" id="KW-0732">Signal</keyword>
<evidence type="ECO:0000256" key="8">
    <source>
        <dbReference type="SAM" id="Phobius"/>
    </source>
</evidence>
<evidence type="ECO:0000313" key="9">
    <source>
        <dbReference type="EMBL" id="CAH0390292.1"/>
    </source>
</evidence>
<evidence type="ECO:0000256" key="5">
    <source>
        <dbReference type="ARBA" id="ARBA00023098"/>
    </source>
</evidence>
<evidence type="ECO:0000256" key="2">
    <source>
        <dbReference type="ARBA" id="ARBA00022729"/>
    </source>
</evidence>
<keyword evidence="10" id="KW-1185">Reference proteome</keyword>
<keyword evidence="8" id="KW-0472">Membrane</keyword>
<name>A0A9P0AEU9_BEMTA</name>
<dbReference type="PANTHER" id="PTHR12370:SF3">
    <property type="entry name" value="PHOSPHOLIPASE B-LIKE 2-RELATED"/>
    <property type="match status" value="1"/>
</dbReference>
<evidence type="ECO:0000256" key="6">
    <source>
        <dbReference type="ARBA" id="ARBA00023180"/>
    </source>
</evidence>
<evidence type="ECO:0000313" key="10">
    <source>
        <dbReference type="Proteomes" id="UP001152759"/>
    </source>
</evidence>
<dbReference type="EMBL" id="OU963866">
    <property type="protein sequence ID" value="CAH0390292.1"/>
    <property type="molecule type" value="Genomic_DNA"/>
</dbReference>
<feature type="region of interest" description="Disordered" evidence="7">
    <location>
        <begin position="691"/>
        <end position="789"/>
    </location>
</feature>
<dbReference type="Gene3D" id="3.60.60.20">
    <property type="match status" value="1"/>
</dbReference>
<protein>
    <recommendedName>
        <fullName evidence="11">Phospholipase B-like</fullName>
    </recommendedName>
</protein>
<dbReference type="InterPro" id="IPR007000">
    <property type="entry name" value="PLipase_B-like"/>
</dbReference>
<dbReference type="GO" id="GO:0009395">
    <property type="term" value="P:phospholipid catabolic process"/>
    <property type="evidence" value="ECO:0007669"/>
    <property type="project" value="TreeGrafter"/>
</dbReference>